<dbReference type="Proteomes" id="UP001156706">
    <property type="component" value="Unassembled WGS sequence"/>
</dbReference>
<dbReference type="InterPro" id="IPR003593">
    <property type="entry name" value="AAA+_ATPase"/>
</dbReference>
<evidence type="ECO:0000313" key="7">
    <source>
        <dbReference type="Proteomes" id="UP001156706"/>
    </source>
</evidence>
<gene>
    <name evidence="6" type="ORF">GCM10007907_24070</name>
</gene>
<accession>A0ABQ5YIW5</accession>
<dbReference type="InterPro" id="IPR027417">
    <property type="entry name" value="P-loop_NTPase"/>
</dbReference>
<dbReference type="SUPFAM" id="SSF52540">
    <property type="entry name" value="P-loop containing nucleoside triphosphate hydrolases"/>
    <property type="match status" value="2"/>
</dbReference>
<dbReference type="RefSeq" id="WP_284196709.1">
    <property type="nucleotide sequence ID" value="NZ_BSOG01000002.1"/>
</dbReference>
<dbReference type="InterPro" id="IPR052381">
    <property type="entry name" value="AAA_domain_protein"/>
</dbReference>
<evidence type="ECO:0000256" key="2">
    <source>
        <dbReference type="ARBA" id="ARBA00022840"/>
    </source>
</evidence>
<dbReference type="EMBL" id="BSOG01000002">
    <property type="protein sequence ID" value="GLR13617.1"/>
    <property type="molecule type" value="Genomic_DNA"/>
</dbReference>
<dbReference type="PANTHER" id="PTHR42960">
    <property type="entry name" value="YCF46 PROTEIN"/>
    <property type="match status" value="1"/>
</dbReference>
<keyword evidence="1" id="KW-0547">Nucleotide-binding</keyword>
<evidence type="ECO:0000259" key="5">
    <source>
        <dbReference type="SMART" id="SM00382"/>
    </source>
</evidence>
<keyword evidence="7" id="KW-1185">Reference proteome</keyword>
<proteinExistence type="inferred from homology"/>
<comment type="caution">
    <text evidence="6">The sequence shown here is derived from an EMBL/GenBank/DDBJ whole genome shotgun (WGS) entry which is preliminary data.</text>
</comment>
<dbReference type="InterPro" id="IPR003959">
    <property type="entry name" value="ATPase_AAA_core"/>
</dbReference>
<protein>
    <recommendedName>
        <fullName evidence="4">Uncharacterized AAA domain-containing protein ycf46</fullName>
    </recommendedName>
</protein>
<evidence type="ECO:0000256" key="1">
    <source>
        <dbReference type="ARBA" id="ARBA00022741"/>
    </source>
</evidence>
<evidence type="ECO:0000313" key="6">
    <source>
        <dbReference type="EMBL" id="GLR13617.1"/>
    </source>
</evidence>
<name>A0ABQ5YIW5_9NEIS</name>
<feature type="domain" description="AAA+ ATPase" evidence="5">
    <location>
        <begin position="273"/>
        <end position="408"/>
    </location>
</feature>
<organism evidence="6 7">
    <name type="scientific">Chitinimonas prasina</name>
    <dbReference type="NCBI Taxonomy" id="1434937"/>
    <lineage>
        <taxon>Bacteria</taxon>
        <taxon>Pseudomonadati</taxon>
        <taxon>Pseudomonadota</taxon>
        <taxon>Betaproteobacteria</taxon>
        <taxon>Neisseriales</taxon>
        <taxon>Chitinibacteraceae</taxon>
        <taxon>Chitinimonas</taxon>
    </lineage>
</organism>
<dbReference type="Pfam" id="PF00004">
    <property type="entry name" value="AAA"/>
    <property type="match status" value="1"/>
</dbReference>
<evidence type="ECO:0000256" key="4">
    <source>
        <dbReference type="ARBA" id="ARBA00040480"/>
    </source>
</evidence>
<dbReference type="SMART" id="SM00382">
    <property type="entry name" value="AAA"/>
    <property type="match status" value="1"/>
</dbReference>
<keyword evidence="2" id="KW-0067">ATP-binding</keyword>
<dbReference type="PANTHER" id="PTHR42960:SF1">
    <property type="entry name" value="YCF46 PROTEIN"/>
    <property type="match status" value="1"/>
</dbReference>
<reference evidence="7" key="1">
    <citation type="journal article" date="2019" name="Int. J. Syst. Evol. Microbiol.">
        <title>The Global Catalogue of Microorganisms (GCM) 10K type strain sequencing project: providing services to taxonomists for standard genome sequencing and annotation.</title>
        <authorList>
            <consortium name="The Broad Institute Genomics Platform"/>
            <consortium name="The Broad Institute Genome Sequencing Center for Infectious Disease"/>
            <person name="Wu L."/>
            <person name="Ma J."/>
        </authorList>
    </citation>
    <scope>NUCLEOTIDE SEQUENCE [LARGE SCALE GENOMIC DNA]</scope>
    <source>
        <strain evidence="7">NBRC 110044</strain>
    </source>
</reference>
<evidence type="ECO:0000256" key="3">
    <source>
        <dbReference type="ARBA" id="ARBA00038088"/>
    </source>
</evidence>
<dbReference type="Gene3D" id="3.40.50.300">
    <property type="entry name" value="P-loop containing nucleotide triphosphate hydrolases"/>
    <property type="match status" value="1"/>
</dbReference>
<sequence>MFPALDLQDKPSEQHQLDVLLHARHPIITVESDEEPRFLALIEQLARRQELPLFSWTAVDGLIRRITSETQRPTDTYELHHALRHLYKSPQNGVFVFFDAHPFLDDAVTIRLIKSLVHQRHQTQRTLIFFGPDVDLPSELKRFSTTFTLSPPSADDIRKLIHQEAQVYAKLRGGTRVKASNDVLEQLVRLLAGLNMDDIHRLVREVIDDDGMLTEADLRHVAQAKNHILNQDGMLSFEADTGRFAELGGLAGLKRWLALREHAFGDTQNPKDSPKGLLLTGVQGCGKSLAAKCVAGSWGLPLLRLDFGVLYNKFFGETERNLRSALAAANRMAPCVLWIDEIEKGLGTDSTGADSGVSRRVLGTLLTWMAERKHPVFIVATANDIESLPPELIRKGRLDEIFFVDLPGHKAREEIWRIHLSQRNENLTPAQLSALLDASEGYSGAEIEQAVVASRFAAQTEGQPLTQAHLLSELARTRPLSLVMAERIAAMREWAQERAVMADEEAAA</sequence>
<comment type="similarity">
    <text evidence="3">Belongs to the AAA ATPase family. Highly divergent.</text>
</comment>
<dbReference type="Gene3D" id="1.10.8.60">
    <property type="match status" value="1"/>
</dbReference>